<evidence type="ECO:0000256" key="1">
    <source>
        <dbReference type="ARBA" id="ARBA00004127"/>
    </source>
</evidence>
<evidence type="ECO:0000256" key="2">
    <source>
        <dbReference type="ARBA" id="ARBA00022737"/>
    </source>
</evidence>
<dbReference type="Pfam" id="PF00005">
    <property type="entry name" value="ABC_tran"/>
    <property type="match status" value="1"/>
</dbReference>
<dbReference type="InterPro" id="IPR050173">
    <property type="entry name" value="ABC_transporter_C-like"/>
</dbReference>
<organism evidence="6 7">
    <name type="scientific">Acrobeloides nanus</name>
    <dbReference type="NCBI Taxonomy" id="290746"/>
    <lineage>
        <taxon>Eukaryota</taxon>
        <taxon>Metazoa</taxon>
        <taxon>Ecdysozoa</taxon>
        <taxon>Nematoda</taxon>
        <taxon>Chromadorea</taxon>
        <taxon>Rhabditida</taxon>
        <taxon>Tylenchina</taxon>
        <taxon>Cephalobomorpha</taxon>
        <taxon>Cephaloboidea</taxon>
        <taxon>Cephalobidae</taxon>
        <taxon>Acrobeloides</taxon>
    </lineage>
</organism>
<dbReference type="PANTHER" id="PTHR24223">
    <property type="entry name" value="ATP-BINDING CASSETTE SUB-FAMILY C"/>
    <property type="match status" value="1"/>
</dbReference>
<dbReference type="Gene3D" id="3.40.50.300">
    <property type="entry name" value="P-loop containing nucleotide triphosphate hydrolases"/>
    <property type="match status" value="1"/>
</dbReference>
<dbReference type="GO" id="GO:0012505">
    <property type="term" value="C:endomembrane system"/>
    <property type="evidence" value="ECO:0007669"/>
    <property type="project" value="UniProtKB-SubCell"/>
</dbReference>
<dbReference type="WBParaSite" id="ACRNAN_scaffold9186.g10567.t1">
    <property type="protein sequence ID" value="ACRNAN_scaffold9186.g10567.t1"/>
    <property type="gene ID" value="ACRNAN_scaffold9186.g10567"/>
</dbReference>
<keyword evidence="2" id="KW-0677">Repeat</keyword>
<protein>
    <submittedName>
        <fullName evidence="7">ABC transporter domain-containing protein</fullName>
    </submittedName>
</protein>
<dbReference type="SUPFAM" id="SSF52540">
    <property type="entry name" value="P-loop containing nucleoside triphosphate hydrolases"/>
    <property type="match status" value="1"/>
</dbReference>
<comment type="subcellular location">
    <subcellularLocation>
        <location evidence="1">Endomembrane system</location>
        <topology evidence="1">Multi-pass membrane protein</topology>
    </subcellularLocation>
</comment>
<dbReference type="InterPro" id="IPR027417">
    <property type="entry name" value="P-loop_NTPase"/>
</dbReference>
<feature type="domain" description="ABC transporter" evidence="5">
    <location>
        <begin position="50"/>
        <end position="166"/>
    </location>
</feature>
<dbReference type="FunFam" id="3.40.50.300:FF:001958">
    <property type="entry name" value="ATP binding cassette subfamily C member 11"/>
    <property type="match status" value="1"/>
</dbReference>
<evidence type="ECO:0000256" key="4">
    <source>
        <dbReference type="ARBA" id="ARBA00022840"/>
    </source>
</evidence>
<evidence type="ECO:0000256" key="3">
    <source>
        <dbReference type="ARBA" id="ARBA00022741"/>
    </source>
</evidence>
<proteinExistence type="predicted"/>
<keyword evidence="3" id="KW-0547">Nucleotide-binding</keyword>
<accession>A0A914EL51</accession>
<dbReference type="GO" id="GO:0042626">
    <property type="term" value="F:ATPase-coupled transmembrane transporter activity"/>
    <property type="evidence" value="ECO:0007669"/>
    <property type="project" value="TreeGrafter"/>
</dbReference>
<keyword evidence="4" id="KW-0067">ATP-binding</keyword>
<reference evidence="7" key="1">
    <citation type="submission" date="2022-11" db="UniProtKB">
        <authorList>
            <consortium name="WormBaseParasite"/>
        </authorList>
    </citation>
    <scope>IDENTIFICATION</scope>
</reference>
<dbReference type="PANTHER" id="PTHR24223:SF443">
    <property type="entry name" value="MULTIDRUG-RESISTANCE LIKE PROTEIN 1, ISOFORM I"/>
    <property type="match status" value="1"/>
</dbReference>
<dbReference type="AlphaFoldDB" id="A0A914EL51"/>
<evidence type="ECO:0000313" key="6">
    <source>
        <dbReference type="Proteomes" id="UP000887540"/>
    </source>
</evidence>
<evidence type="ECO:0000259" key="5">
    <source>
        <dbReference type="Pfam" id="PF00005"/>
    </source>
</evidence>
<dbReference type="InterPro" id="IPR003439">
    <property type="entry name" value="ABC_transporter-like_ATP-bd"/>
</dbReference>
<dbReference type="GO" id="GO:0005524">
    <property type="term" value="F:ATP binding"/>
    <property type="evidence" value="ECO:0007669"/>
    <property type="project" value="UniProtKB-KW"/>
</dbReference>
<evidence type="ECO:0000313" key="7">
    <source>
        <dbReference type="WBParaSite" id="ACRNAN_scaffold9186.g10567.t1"/>
    </source>
</evidence>
<sequence>MQGCSKGFHEYKQAPWQIDIYKPPYNWPSTGTIVFKDFCLRYREDTDLVLKHLNFTVNGGEKMGIVGRTGAGKTSLTLALFRLIEPTDGTILIDGVDICRIGLHDLRHALTIIPQDPVLFCGSLRSNLDPFDEFTDEEIWLAVEQAHLKQFVVNFDEKLQYEISEGGSNL</sequence>
<dbReference type="GO" id="GO:0016020">
    <property type="term" value="C:membrane"/>
    <property type="evidence" value="ECO:0007669"/>
    <property type="project" value="TreeGrafter"/>
</dbReference>
<dbReference type="Proteomes" id="UP000887540">
    <property type="component" value="Unplaced"/>
</dbReference>
<name>A0A914EL51_9BILA</name>
<dbReference type="GO" id="GO:0016887">
    <property type="term" value="F:ATP hydrolysis activity"/>
    <property type="evidence" value="ECO:0007669"/>
    <property type="project" value="InterPro"/>
</dbReference>
<keyword evidence="6" id="KW-1185">Reference proteome</keyword>